<feature type="region of interest" description="Disordered" evidence="2">
    <location>
        <begin position="22"/>
        <end position="48"/>
    </location>
</feature>
<evidence type="ECO:0008006" key="5">
    <source>
        <dbReference type="Google" id="ProtNLM"/>
    </source>
</evidence>
<feature type="coiled-coil region" evidence="1">
    <location>
        <begin position="61"/>
        <end position="123"/>
    </location>
</feature>
<reference evidence="3" key="3">
    <citation type="submission" date="2025-09" db="UniProtKB">
        <authorList>
            <consortium name="Ensembl"/>
        </authorList>
    </citation>
    <scope>IDENTIFICATION</scope>
</reference>
<dbReference type="InParanoid" id="H3A568"/>
<accession>H3A568</accession>
<dbReference type="PANTHER" id="PTHR11505">
    <property type="entry name" value="L1 TRANSPOSABLE ELEMENT-RELATED"/>
    <property type="match status" value="1"/>
</dbReference>
<evidence type="ECO:0000256" key="2">
    <source>
        <dbReference type="SAM" id="MobiDB-lite"/>
    </source>
</evidence>
<dbReference type="FunCoup" id="H3A568">
    <property type="interactions" value="240"/>
</dbReference>
<dbReference type="HOGENOM" id="CLU_062834_2_1_1"/>
<dbReference type="GeneTree" id="ENSGT00940000165382"/>
<evidence type="ECO:0000313" key="3">
    <source>
        <dbReference type="Ensembl" id="ENSLACP00000004789.1"/>
    </source>
</evidence>
<protein>
    <recommendedName>
        <fullName evidence="5">L1 transposable element RRM domain-containing protein</fullName>
    </recommendedName>
</protein>
<proteinExistence type="predicted"/>
<dbReference type="AlphaFoldDB" id="H3A568"/>
<sequence>NDREKILKIYVEKNNFELLTSSLESRSESRPSSPASVELAATSMSSSGDMPTDVKNILTLLNNMLASLSEIKETNANLLQRMVVAEQQIVDMGDEQCKMADNTRDLQKQIEALRIRIDDQENCSQRNNLRMVGFPENVEQGKPIKFLLETLPGLLKLSDDVILDIKRAHRSLVPKPSEGQISRPFIVKFLLFQVKERRQQASWARYNGRIQIFPDLFRNLQERRWKFFSVKQRIKGLGLKYGLFFPAVLRVTVEGETKSFSTPQEVELFIKK</sequence>
<dbReference type="Ensembl" id="ENSLACT00000004830.1">
    <property type="protein sequence ID" value="ENSLACP00000004789.1"/>
    <property type="gene ID" value="ENSLACG00000004257.1"/>
</dbReference>
<dbReference type="InterPro" id="IPR004244">
    <property type="entry name" value="Transposase_22"/>
</dbReference>
<reference evidence="4" key="1">
    <citation type="submission" date="2011-08" db="EMBL/GenBank/DDBJ databases">
        <title>The draft genome of Latimeria chalumnae.</title>
        <authorList>
            <person name="Di Palma F."/>
            <person name="Alfoldi J."/>
            <person name="Johnson J."/>
            <person name="Berlin A."/>
            <person name="Gnerre S."/>
            <person name="Jaffe D."/>
            <person name="MacCallum I."/>
            <person name="Young S."/>
            <person name="Walker B.J."/>
            <person name="Lander E."/>
            <person name="Lindblad-Toh K."/>
        </authorList>
    </citation>
    <scope>NUCLEOTIDE SEQUENCE [LARGE SCALE GENOMIC DNA]</scope>
    <source>
        <strain evidence="4">Wild caught</strain>
    </source>
</reference>
<keyword evidence="4" id="KW-1185">Reference proteome</keyword>
<dbReference type="Proteomes" id="UP000008672">
    <property type="component" value="Unassembled WGS sequence"/>
</dbReference>
<dbReference type="EMBL" id="AFYH01253648">
    <property type="status" value="NOT_ANNOTATED_CDS"/>
    <property type="molecule type" value="Genomic_DNA"/>
</dbReference>
<dbReference type="InterPro" id="IPR042566">
    <property type="entry name" value="L1_C"/>
</dbReference>
<evidence type="ECO:0000313" key="4">
    <source>
        <dbReference type="Proteomes" id="UP000008672"/>
    </source>
</evidence>
<keyword evidence="1" id="KW-0175">Coiled coil</keyword>
<feature type="compositionally biased region" description="Low complexity" evidence="2">
    <location>
        <begin position="22"/>
        <end position="36"/>
    </location>
</feature>
<evidence type="ECO:0000256" key="1">
    <source>
        <dbReference type="SAM" id="Coils"/>
    </source>
</evidence>
<dbReference type="Gene3D" id="3.30.250.20">
    <property type="entry name" value="L1 transposable element, C-terminal domain"/>
    <property type="match status" value="1"/>
</dbReference>
<name>H3A568_LATCH</name>
<reference evidence="3" key="2">
    <citation type="submission" date="2025-08" db="UniProtKB">
        <authorList>
            <consortium name="Ensembl"/>
        </authorList>
    </citation>
    <scope>IDENTIFICATION</scope>
</reference>
<organism evidence="3 4">
    <name type="scientific">Latimeria chalumnae</name>
    <name type="common">Coelacanth</name>
    <dbReference type="NCBI Taxonomy" id="7897"/>
    <lineage>
        <taxon>Eukaryota</taxon>
        <taxon>Metazoa</taxon>
        <taxon>Chordata</taxon>
        <taxon>Craniata</taxon>
        <taxon>Vertebrata</taxon>
        <taxon>Euteleostomi</taxon>
        <taxon>Coelacanthiformes</taxon>
        <taxon>Coelacanthidae</taxon>
        <taxon>Latimeria</taxon>
    </lineage>
</organism>